<organism evidence="1 2">
    <name type="scientific">Neolewinella maritima</name>
    <dbReference type="NCBI Taxonomy" id="1383882"/>
    <lineage>
        <taxon>Bacteria</taxon>
        <taxon>Pseudomonadati</taxon>
        <taxon>Bacteroidota</taxon>
        <taxon>Saprospiria</taxon>
        <taxon>Saprospirales</taxon>
        <taxon>Lewinellaceae</taxon>
        <taxon>Neolewinella</taxon>
    </lineage>
</organism>
<accession>A0ABM9B555</accession>
<gene>
    <name evidence="1" type="ORF">LEM8419_03402</name>
</gene>
<dbReference type="RefSeq" id="WP_238752358.1">
    <property type="nucleotide sequence ID" value="NZ_CAKLPZ010000006.1"/>
</dbReference>
<evidence type="ECO:0000313" key="1">
    <source>
        <dbReference type="EMBL" id="CAH1002528.1"/>
    </source>
</evidence>
<dbReference type="EMBL" id="CAKLPZ010000006">
    <property type="protein sequence ID" value="CAH1002528.1"/>
    <property type="molecule type" value="Genomic_DNA"/>
</dbReference>
<keyword evidence="2" id="KW-1185">Reference proteome</keyword>
<reference evidence="1" key="1">
    <citation type="submission" date="2021-12" db="EMBL/GenBank/DDBJ databases">
        <authorList>
            <person name="Rodrigo-Torres L."/>
            <person name="Arahal R. D."/>
            <person name="Lucena T."/>
        </authorList>
    </citation>
    <scope>NUCLEOTIDE SEQUENCE</scope>
    <source>
        <strain evidence="1">CECT 8419</strain>
    </source>
</reference>
<name>A0ABM9B555_9BACT</name>
<proteinExistence type="predicted"/>
<evidence type="ECO:0000313" key="2">
    <source>
        <dbReference type="Proteomes" id="UP000837803"/>
    </source>
</evidence>
<comment type="caution">
    <text evidence="1">The sequence shown here is derived from an EMBL/GenBank/DDBJ whole genome shotgun (WGS) entry which is preliminary data.</text>
</comment>
<sequence>MSRHLAYTTCRQYEENELFWLEVTTTEIFTEAYCFTTADDRSQQTRQCCINHEADIVPPSWVAD</sequence>
<protein>
    <submittedName>
        <fullName evidence="1">Uncharacterized protein</fullName>
    </submittedName>
</protein>
<dbReference type="Proteomes" id="UP000837803">
    <property type="component" value="Unassembled WGS sequence"/>
</dbReference>